<evidence type="ECO:0000259" key="12">
    <source>
        <dbReference type="Pfam" id="PF12320"/>
    </source>
</evidence>
<sequence>MKVIHTADWHLGKILNGHSFLGEQELILQQFVEDMKREQPDLVVIAGDIYDTSYPNKNIVTLMEKTIMALNLEMGIPIIMINGNHDSKKRLSYGAQWFLQNGLYIRTELETFFEPIQFENVNFYTLPFFTIPEVKAYFDKDITTYEEALKALIEELRPQLDPAKKNILIGHFTVYGAPKSDSERELTIGTIESVSPDTLMDFDLVLLGHIHHPFTLSSEKIYYSGSIFQYSFSEAGQVKGYRVFDLNQDKISQKFIPLNAERELEVVEGAYSDIINGRFKRKHDYNYFHFKLDALSQITDPMHKLKQVYPNTLSLSPKLLESKEDIQSERHIKKMNPVEIIDTFYEKMTKETLTDFQKHTLIQILNHTEEI</sequence>
<keyword evidence="14" id="KW-1185">Reference proteome</keyword>
<dbReference type="InterPro" id="IPR053381">
    <property type="entry name" value="SbcCD_nuclease"/>
</dbReference>
<keyword evidence="9 10" id="KW-0233">DNA recombination</keyword>
<keyword evidence="5 10" id="KW-0540">Nuclease</keyword>
<reference evidence="13 14" key="1">
    <citation type="submission" date="2020-04" db="EMBL/GenBank/DDBJ databases">
        <title>Staphylococcus species from domestic dog.</title>
        <authorList>
            <person name="Paterson G.K."/>
        </authorList>
    </citation>
    <scope>NUCLEOTIDE SEQUENCE [LARGE SCALE GENOMIC DNA]</scope>
    <source>
        <strain evidence="13 14">H16/1A</strain>
    </source>
</reference>
<evidence type="ECO:0000256" key="6">
    <source>
        <dbReference type="ARBA" id="ARBA00022759"/>
    </source>
</evidence>
<evidence type="ECO:0000256" key="5">
    <source>
        <dbReference type="ARBA" id="ARBA00022722"/>
    </source>
</evidence>
<evidence type="ECO:0000256" key="3">
    <source>
        <dbReference type="ARBA" id="ARBA00013365"/>
    </source>
</evidence>
<dbReference type="Proteomes" id="UP000751852">
    <property type="component" value="Unassembled WGS sequence"/>
</dbReference>
<dbReference type="PANTHER" id="PTHR30337:SF0">
    <property type="entry name" value="NUCLEASE SBCCD SUBUNIT D"/>
    <property type="match status" value="1"/>
</dbReference>
<comment type="similarity">
    <text evidence="1 10">Belongs to the SbcD family.</text>
</comment>
<dbReference type="InterPro" id="IPR041796">
    <property type="entry name" value="Mre11_N"/>
</dbReference>
<evidence type="ECO:0000259" key="11">
    <source>
        <dbReference type="Pfam" id="PF00149"/>
    </source>
</evidence>
<comment type="caution">
    <text evidence="13">The sequence shown here is derived from an EMBL/GenBank/DDBJ whole genome shotgun (WGS) entry which is preliminary data.</text>
</comment>
<proteinExistence type="inferred from homology"/>
<organism evidence="13 14">
    <name type="scientific">Staphylococcus canis</name>
    <dbReference type="NCBI Taxonomy" id="2724942"/>
    <lineage>
        <taxon>Bacteria</taxon>
        <taxon>Bacillati</taxon>
        <taxon>Bacillota</taxon>
        <taxon>Bacilli</taxon>
        <taxon>Bacillales</taxon>
        <taxon>Staphylococcaceae</taxon>
        <taxon>Staphylococcus</taxon>
    </lineage>
</organism>
<dbReference type="RefSeq" id="WP_198618694.1">
    <property type="nucleotide sequence ID" value="NZ_JABANU010000033.1"/>
</dbReference>
<dbReference type="NCBIfam" id="TIGR00619">
    <property type="entry name" value="sbcd"/>
    <property type="match status" value="1"/>
</dbReference>
<dbReference type="SUPFAM" id="SSF56300">
    <property type="entry name" value="Metallo-dependent phosphatases"/>
    <property type="match status" value="1"/>
</dbReference>
<dbReference type="CDD" id="cd00840">
    <property type="entry name" value="MPP_Mre11_N"/>
    <property type="match status" value="1"/>
</dbReference>
<evidence type="ECO:0000313" key="13">
    <source>
        <dbReference type="EMBL" id="MBI5975922.1"/>
    </source>
</evidence>
<protein>
    <recommendedName>
        <fullName evidence="3 10">Nuclease SbcCD subunit D</fullName>
    </recommendedName>
</protein>
<dbReference type="NCBIfam" id="NF041753">
    <property type="entry name" value="sbcd_Staph"/>
    <property type="match status" value="1"/>
</dbReference>
<comment type="function">
    <text evidence="10">SbcCD cleaves DNA hairpin structures. These structures can inhibit DNA replication and are intermediates in certain DNA recombination reactions. The complex acts as a 3'-&gt;5' double strand exonuclease that can open hairpins. It also has a 5' single-strand endonuclease activity.</text>
</comment>
<keyword evidence="6 10" id="KW-0255">Endonuclease</keyword>
<keyword evidence="7 10" id="KW-0378">Hydrolase</keyword>
<evidence type="ECO:0000256" key="10">
    <source>
        <dbReference type="RuleBase" id="RU363069"/>
    </source>
</evidence>
<dbReference type="InterPro" id="IPR004843">
    <property type="entry name" value="Calcineurin-like_PHP"/>
</dbReference>
<dbReference type="InterPro" id="IPR026843">
    <property type="entry name" value="SbcD_C"/>
</dbReference>
<dbReference type="PANTHER" id="PTHR30337">
    <property type="entry name" value="COMPONENT OF ATP-DEPENDENT DSDNA EXONUCLEASE"/>
    <property type="match status" value="1"/>
</dbReference>
<evidence type="ECO:0000256" key="2">
    <source>
        <dbReference type="ARBA" id="ARBA00011322"/>
    </source>
</evidence>
<gene>
    <name evidence="10" type="primary">sbcD</name>
    <name evidence="13" type="ORF">HHH54_10150</name>
</gene>
<accession>A0ABS0TBY8</accession>
<feature type="domain" description="Calcineurin-like phosphoesterase" evidence="11">
    <location>
        <begin position="1"/>
        <end position="213"/>
    </location>
</feature>
<keyword evidence="4 10" id="KW-0235">DNA replication</keyword>
<evidence type="ECO:0000256" key="7">
    <source>
        <dbReference type="ARBA" id="ARBA00022801"/>
    </source>
</evidence>
<dbReference type="InterPro" id="IPR050535">
    <property type="entry name" value="DNA_Repair-Maintenance_Comp"/>
</dbReference>
<dbReference type="Pfam" id="PF00149">
    <property type="entry name" value="Metallophos"/>
    <property type="match status" value="1"/>
</dbReference>
<name>A0ABS0TBY8_9STAP</name>
<dbReference type="Gene3D" id="3.60.21.10">
    <property type="match status" value="1"/>
</dbReference>
<evidence type="ECO:0000256" key="8">
    <source>
        <dbReference type="ARBA" id="ARBA00022839"/>
    </source>
</evidence>
<evidence type="ECO:0000256" key="9">
    <source>
        <dbReference type="ARBA" id="ARBA00023172"/>
    </source>
</evidence>
<dbReference type="InterPro" id="IPR029052">
    <property type="entry name" value="Metallo-depent_PP-like"/>
</dbReference>
<evidence type="ECO:0000256" key="4">
    <source>
        <dbReference type="ARBA" id="ARBA00022705"/>
    </source>
</evidence>
<dbReference type="InterPro" id="IPR004593">
    <property type="entry name" value="SbcD"/>
</dbReference>
<evidence type="ECO:0000313" key="14">
    <source>
        <dbReference type="Proteomes" id="UP000751852"/>
    </source>
</evidence>
<dbReference type="Pfam" id="PF12320">
    <property type="entry name" value="SbcD_C"/>
    <property type="match status" value="1"/>
</dbReference>
<feature type="domain" description="Nuclease SbcCD subunit D C-terminal" evidence="12">
    <location>
        <begin position="262"/>
        <end position="349"/>
    </location>
</feature>
<evidence type="ECO:0000256" key="1">
    <source>
        <dbReference type="ARBA" id="ARBA00010555"/>
    </source>
</evidence>
<dbReference type="EMBL" id="JABANU010000033">
    <property type="protein sequence ID" value="MBI5975922.1"/>
    <property type="molecule type" value="Genomic_DNA"/>
</dbReference>
<dbReference type="GO" id="GO:0004527">
    <property type="term" value="F:exonuclease activity"/>
    <property type="evidence" value="ECO:0007669"/>
    <property type="project" value="UniProtKB-KW"/>
</dbReference>
<keyword evidence="8 10" id="KW-0269">Exonuclease</keyword>
<comment type="subunit">
    <text evidence="2 10">Heterodimer of SbcC and SbcD.</text>
</comment>